<keyword evidence="4" id="KW-1185">Reference proteome</keyword>
<dbReference type="RefSeq" id="WP_243066499.1">
    <property type="nucleotide sequence ID" value="NZ_JAIVFK010000055.1"/>
</dbReference>
<protein>
    <submittedName>
        <fullName evidence="3">Aa3-type cytochrome c oxidase subunit IV</fullName>
    </submittedName>
</protein>
<dbReference type="InterPro" id="IPR036596">
    <property type="entry name" value="Cyt-C_aa3_sf"/>
</dbReference>
<proteinExistence type="predicted"/>
<evidence type="ECO:0000313" key="3">
    <source>
        <dbReference type="EMBL" id="MCI4682490.1"/>
    </source>
</evidence>
<comment type="caution">
    <text evidence="3">The sequence shown here is derived from an EMBL/GenBank/DDBJ whole genome shotgun (WGS) entry which is preliminary data.</text>
</comment>
<accession>A0ABS9Z532</accession>
<dbReference type="Proteomes" id="UP001139104">
    <property type="component" value="Unassembled WGS sequence"/>
</dbReference>
<feature type="transmembrane region" description="Helical" evidence="1">
    <location>
        <begin position="31"/>
        <end position="49"/>
    </location>
</feature>
<sequence>MAATEMNPDALGHSDMDYPAHYRTYRLFTSLVKWGTVTAILVILLLAFFTL</sequence>
<reference evidence="3" key="1">
    <citation type="journal article" date="2022" name="ISME J.">
        <title>Identification of active gaseous-alkane degraders at natural gas seeps.</title>
        <authorList>
            <person name="Farhan Ul Haque M."/>
            <person name="Hernandez M."/>
            <person name="Crombie A.T."/>
            <person name="Murrell J.C."/>
        </authorList>
    </citation>
    <scope>NUCLEOTIDE SEQUENCE</scope>
    <source>
        <strain evidence="3">PC2</strain>
    </source>
</reference>
<evidence type="ECO:0000313" key="4">
    <source>
        <dbReference type="Proteomes" id="UP001139104"/>
    </source>
</evidence>
<evidence type="ECO:0000259" key="2">
    <source>
        <dbReference type="Pfam" id="PF07835"/>
    </source>
</evidence>
<keyword evidence="1" id="KW-0472">Membrane</keyword>
<dbReference type="InterPro" id="IPR012422">
    <property type="entry name" value="Cyt_c_oxidase_su4_bac-aa3"/>
</dbReference>
<dbReference type="SUPFAM" id="SSF81469">
    <property type="entry name" value="Bacterial aa3 type cytochrome c oxidase subunit IV"/>
    <property type="match status" value="1"/>
</dbReference>
<feature type="domain" description="Cytochrome c oxidase subunit IV bacterial aa3 type" evidence="2">
    <location>
        <begin position="15"/>
        <end position="49"/>
    </location>
</feature>
<name>A0ABS9Z532_9HYPH</name>
<keyword evidence="1" id="KW-0812">Transmembrane</keyword>
<gene>
    <name evidence="3" type="ORF">K2U94_06905</name>
</gene>
<evidence type="ECO:0000256" key="1">
    <source>
        <dbReference type="SAM" id="Phobius"/>
    </source>
</evidence>
<organism evidence="3 4">
    <name type="scientific">Candidatus Rhodoblastus alkanivorans</name>
    <dbReference type="NCBI Taxonomy" id="2954117"/>
    <lineage>
        <taxon>Bacteria</taxon>
        <taxon>Pseudomonadati</taxon>
        <taxon>Pseudomonadota</taxon>
        <taxon>Alphaproteobacteria</taxon>
        <taxon>Hyphomicrobiales</taxon>
        <taxon>Rhodoblastaceae</taxon>
        <taxon>Rhodoblastus</taxon>
    </lineage>
</organism>
<keyword evidence="1" id="KW-1133">Transmembrane helix</keyword>
<dbReference type="Gene3D" id="1.20.5.160">
    <property type="entry name" value="Bacterial aa3 type cytochrome c oxidase subunit IV"/>
    <property type="match status" value="1"/>
</dbReference>
<dbReference type="Pfam" id="PF07835">
    <property type="entry name" value="COX4_pro_2"/>
    <property type="match status" value="1"/>
</dbReference>
<dbReference type="EMBL" id="JAIVFP010000001">
    <property type="protein sequence ID" value="MCI4682490.1"/>
    <property type="molecule type" value="Genomic_DNA"/>
</dbReference>